<comment type="catalytic activity">
    <reaction evidence="1">
        <text>ATP + protein L-histidine = ADP + protein N-phospho-L-histidine.</text>
        <dbReference type="EC" id="2.7.13.3"/>
    </reaction>
</comment>
<evidence type="ECO:0000256" key="6">
    <source>
        <dbReference type="ARBA" id="ARBA00022679"/>
    </source>
</evidence>
<organism evidence="16 17">
    <name type="scientific">Paenibacillus lacisoli</name>
    <dbReference type="NCBI Taxonomy" id="3064525"/>
    <lineage>
        <taxon>Bacteria</taxon>
        <taxon>Bacillati</taxon>
        <taxon>Bacillota</taxon>
        <taxon>Bacilli</taxon>
        <taxon>Bacillales</taxon>
        <taxon>Paenibacillaceae</taxon>
        <taxon>Paenibacillus</taxon>
    </lineage>
</organism>
<comment type="caution">
    <text evidence="16">The sequence shown here is derived from an EMBL/GenBank/DDBJ whole genome shotgun (WGS) entry which is preliminary data.</text>
</comment>
<evidence type="ECO:0000256" key="8">
    <source>
        <dbReference type="ARBA" id="ARBA00022777"/>
    </source>
</evidence>
<evidence type="ECO:0000256" key="13">
    <source>
        <dbReference type="SAM" id="Phobius"/>
    </source>
</evidence>
<evidence type="ECO:0000256" key="11">
    <source>
        <dbReference type="ARBA" id="ARBA00023136"/>
    </source>
</evidence>
<evidence type="ECO:0000313" key="16">
    <source>
        <dbReference type="EMBL" id="MDO7906749.1"/>
    </source>
</evidence>
<keyword evidence="7" id="KW-0547">Nucleotide-binding</keyword>
<dbReference type="PANTHER" id="PTHR43711">
    <property type="entry name" value="TWO-COMPONENT HISTIDINE KINASE"/>
    <property type="match status" value="1"/>
</dbReference>
<dbReference type="PANTHER" id="PTHR43711:SF1">
    <property type="entry name" value="HISTIDINE KINASE 1"/>
    <property type="match status" value="1"/>
</dbReference>
<evidence type="ECO:0000256" key="7">
    <source>
        <dbReference type="ARBA" id="ARBA00022741"/>
    </source>
</evidence>
<feature type="coiled-coil region" evidence="12">
    <location>
        <begin position="306"/>
        <end position="364"/>
    </location>
</feature>
<dbReference type="Gene3D" id="6.10.340.10">
    <property type="match status" value="1"/>
</dbReference>
<keyword evidence="11 13" id="KW-0472">Membrane</keyword>
<gene>
    <name evidence="16" type="ORF">Q5741_09970</name>
</gene>
<dbReference type="CDD" id="cd00075">
    <property type="entry name" value="HATPase"/>
    <property type="match status" value="1"/>
</dbReference>
<evidence type="ECO:0000259" key="14">
    <source>
        <dbReference type="PROSITE" id="PS50109"/>
    </source>
</evidence>
<keyword evidence="6" id="KW-0808">Transferase</keyword>
<dbReference type="EC" id="2.7.13.3" evidence="3"/>
<feature type="transmembrane region" description="Helical" evidence="13">
    <location>
        <begin position="12"/>
        <end position="32"/>
    </location>
</feature>
<dbReference type="Pfam" id="PF02518">
    <property type="entry name" value="HATPase_c"/>
    <property type="match status" value="1"/>
</dbReference>
<protein>
    <recommendedName>
        <fullName evidence="3">histidine kinase</fullName>
        <ecNumber evidence="3">2.7.13.3</ecNumber>
    </recommendedName>
</protein>
<evidence type="ECO:0000256" key="10">
    <source>
        <dbReference type="ARBA" id="ARBA00023012"/>
    </source>
</evidence>
<dbReference type="Gene3D" id="1.10.287.130">
    <property type="match status" value="1"/>
</dbReference>
<keyword evidence="5" id="KW-0597">Phosphoprotein</keyword>
<evidence type="ECO:0000256" key="3">
    <source>
        <dbReference type="ARBA" id="ARBA00012438"/>
    </source>
</evidence>
<dbReference type="InterPro" id="IPR036097">
    <property type="entry name" value="HisK_dim/P_sf"/>
</dbReference>
<keyword evidence="4" id="KW-1003">Cell membrane</keyword>
<dbReference type="PRINTS" id="PR00344">
    <property type="entry name" value="BCTRLSENSOR"/>
</dbReference>
<dbReference type="CDD" id="cd00082">
    <property type="entry name" value="HisKA"/>
    <property type="match status" value="1"/>
</dbReference>
<evidence type="ECO:0000259" key="15">
    <source>
        <dbReference type="PROSITE" id="PS50885"/>
    </source>
</evidence>
<evidence type="ECO:0000256" key="12">
    <source>
        <dbReference type="SAM" id="Coils"/>
    </source>
</evidence>
<evidence type="ECO:0000256" key="5">
    <source>
        <dbReference type="ARBA" id="ARBA00022553"/>
    </source>
</evidence>
<dbReference type="SMART" id="SM00388">
    <property type="entry name" value="HisKA"/>
    <property type="match status" value="1"/>
</dbReference>
<dbReference type="PROSITE" id="PS50109">
    <property type="entry name" value="HIS_KIN"/>
    <property type="match status" value="1"/>
</dbReference>
<feature type="domain" description="Histidine kinase" evidence="14">
    <location>
        <begin position="273"/>
        <end position="488"/>
    </location>
</feature>
<dbReference type="EMBL" id="JAUQTB010000004">
    <property type="protein sequence ID" value="MDO7906749.1"/>
    <property type="molecule type" value="Genomic_DNA"/>
</dbReference>
<comment type="subcellular location">
    <subcellularLocation>
        <location evidence="2">Cell membrane</location>
        <topology evidence="2">Multi-pass membrane protein</topology>
    </subcellularLocation>
</comment>
<evidence type="ECO:0000313" key="17">
    <source>
        <dbReference type="Proteomes" id="UP001240171"/>
    </source>
</evidence>
<dbReference type="InterPro" id="IPR050736">
    <property type="entry name" value="Sensor_HK_Regulatory"/>
</dbReference>
<proteinExistence type="predicted"/>
<dbReference type="PROSITE" id="PS50885">
    <property type="entry name" value="HAMP"/>
    <property type="match status" value="1"/>
</dbReference>
<evidence type="ECO:0000256" key="4">
    <source>
        <dbReference type="ARBA" id="ARBA00022475"/>
    </source>
</evidence>
<dbReference type="SMART" id="SM00387">
    <property type="entry name" value="HATPase_c"/>
    <property type="match status" value="1"/>
</dbReference>
<keyword evidence="9" id="KW-0067">ATP-binding</keyword>
<dbReference type="InterPro" id="IPR005467">
    <property type="entry name" value="His_kinase_dom"/>
</dbReference>
<dbReference type="SUPFAM" id="SSF47384">
    <property type="entry name" value="Homodimeric domain of signal transducing histidine kinase"/>
    <property type="match status" value="1"/>
</dbReference>
<dbReference type="GO" id="GO:0016301">
    <property type="term" value="F:kinase activity"/>
    <property type="evidence" value="ECO:0007669"/>
    <property type="project" value="UniProtKB-KW"/>
</dbReference>
<sequence>MSRNPFGLTWKLTAATALVLVTAVAILSLLVLHGIRTDQTRQLEESLQHQSDTAALHVRQLYVTGTRLTPAAFMAQYGQELAVELGAAAGLPVVIYDTAGQEQGNSAPAGVRRIEEQALQHALAGQIAYVTDNDLVEYFSPVQGPNGLLGVIQLETSIKGQHDFYRYIQRLLLISGSSVTLLGLVLGYLFMTRQTAALRKLKEAAYSIRQNHFLSSPVLKRRDELGDLDGSIYEMSRTIESQIVSLEDEQSKLQLAVEKLQLLEQQQKQFIGNISHEFKTPVTSIRAYADLLQLYGDDVHLQQDAAKNITREAERLTDLIDRVIRLSQLESYDFENIPEEVDVKNALEEACSRLQGKLRQHQLQLHLNLESALICADRESLNHVFMNLLDNAIKYNEPGGLIRLNSFQANGYVQIMIQNTGSGIPLEYREKVFEPFFTVNPDRSRLSGGTGLGLPLVRQLVERQHGRIEVIDDPGGLTTFRISYPLWITDSGEKL</sequence>
<accession>A0ABT9CBW4</accession>
<dbReference type="Pfam" id="PF00512">
    <property type="entry name" value="HisKA"/>
    <property type="match status" value="1"/>
</dbReference>
<name>A0ABT9CBW4_9BACL</name>
<dbReference type="Gene3D" id="3.30.565.10">
    <property type="entry name" value="Histidine kinase-like ATPase, C-terminal domain"/>
    <property type="match status" value="1"/>
</dbReference>
<dbReference type="RefSeq" id="WP_305023949.1">
    <property type="nucleotide sequence ID" value="NZ_JAUQTB010000004.1"/>
</dbReference>
<keyword evidence="10" id="KW-0902">Two-component regulatory system</keyword>
<dbReference type="InterPro" id="IPR003594">
    <property type="entry name" value="HATPase_dom"/>
</dbReference>
<reference evidence="16 17" key="1">
    <citation type="submission" date="2023-07" db="EMBL/GenBank/DDBJ databases">
        <title>Paenibacillus sp. JX-17 nov. isolated from soil.</title>
        <authorList>
            <person name="Wan Y."/>
            <person name="Liu B."/>
        </authorList>
    </citation>
    <scope>NUCLEOTIDE SEQUENCE [LARGE SCALE GENOMIC DNA]</scope>
    <source>
        <strain evidence="16 17">JX-17</strain>
    </source>
</reference>
<keyword evidence="8 16" id="KW-0418">Kinase</keyword>
<keyword evidence="12" id="KW-0175">Coiled coil</keyword>
<keyword evidence="13" id="KW-1133">Transmembrane helix</keyword>
<dbReference type="InterPro" id="IPR036890">
    <property type="entry name" value="HATPase_C_sf"/>
</dbReference>
<feature type="transmembrane region" description="Helical" evidence="13">
    <location>
        <begin position="171"/>
        <end position="191"/>
    </location>
</feature>
<keyword evidence="13" id="KW-0812">Transmembrane</keyword>
<dbReference type="SUPFAM" id="SSF55874">
    <property type="entry name" value="ATPase domain of HSP90 chaperone/DNA topoisomerase II/histidine kinase"/>
    <property type="match status" value="1"/>
</dbReference>
<evidence type="ECO:0000256" key="2">
    <source>
        <dbReference type="ARBA" id="ARBA00004651"/>
    </source>
</evidence>
<feature type="domain" description="HAMP" evidence="15">
    <location>
        <begin position="192"/>
        <end position="244"/>
    </location>
</feature>
<dbReference type="InterPro" id="IPR003660">
    <property type="entry name" value="HAMP_dom"/>
</dbReference>
<dbReference type="InterPro" id="IPR003661">
    <property type="entry name" value="HisK_dim/P_dom"/>
</dbReference>
<evidence type="ECO:0000256" key="1">
    <source>
        <dbReference type="ARBA" id="ARBA00000085"/>
    </source>
</evidence>
<dbReference type="InterPro" id="IPR004358">
    <property type="entry name" value="Sig_transdc_His_kin-like_C"/>
</dbReference>
<keyword evidence="17" id="KW-1185">Reference proteome</keyword>
<evidence type="ECO:0000256" key="9">
    <source>
        <dbReference type="ARBA" id="ARBA00022840"/>
    </source>
</evidence>
<dbReference type="Proteomes" id="UP001240171">
    <property type="component" value="Unassembled WGS sequence"/>
</dbReference>